<comment type="caution">
    <text evidence="2">The sequence shown here is derived from an EMBL/GenBank/DDBJ whole genome shotgun (WGS) entry which is preliminary data.</text>
</comment>
<dbReference type="EMBL" id="QEKW01000018">
    <property type="protein sequence ID" value="PVZ04265.1"/>
    <property type="molecule type" value="Genomic_DNA"/>
</dbReference>
<name>A0A2U1EWF8_9PSEU</name>
<keyword evidence="1" id="KW-0472">Membrane</keyword>
<dbReference type="AlphaFoldDB" id="A0A2U1EWF8"/>
<dbReference type="Proteomes" id="UP000245639">
    <property type="component" value="Unassembled WGS sequence"/>
</dbReference>
<evidence type="ECO:0000313" key="3">
    <source>
        <dbReference type="Proteomes" id="UP000245639"/>
    </source>
</evidence>
<proteinExistence type="predicted"/>
<protein>
    <submittedName>
        <fullName evidence="2">Uncharacterized protein</fullName>
    </submittedName>
</protein>
<gene>
    <name evidence="2" type="ORF">C8D89_11853</name>
</gene>
<keyword evidence="1" id="KW-0812">Transmembrane</keyword>
<evidence type="ECO:0000256" key="1">
    <source>
        <dbReference type="SAM" id="Phobius"/>
    </source>
</evidence>
<accession>A0A2U1EWF8</accession>
<reference evidence="2 3" key="1">
    <citation type="submission" date="2018-04" db="EMBL/GenBank/DDBJ databases">
        <title>Genomic Encyclopedia of Type Strains, Phase IV (KMG-IV): sequencing the most valuable type-strain genomes for metagenomic binning, comparative biology and taxonomic classification.</title>
        <authorList>
            <person name="Goeker M."/>
        </authorList>
    </citation>
    <scope>NUCLEOTIDE SEQUENCE [LARGE SCALE GENOMIC DNA]</scope>
    <source>
        <strain evidence="2 3">DSM 45771</strain>
    </source>
</reference>
<evidence type="ECO:0000313" key="2">
    <source>
        <dbReference type="EMBL" id="PVZ04265.1"/>
    </source>
</evidence>
<feature type="transmembrane region" description="Helical" evidence="1">
    <location>
        <begin position="75"/>
        <end position="97"/>
    </location>
</feature>
<organism evidence="2 3">
    <name type="scientific">Actinomycetospora cinnamomea</name>
    <dbReference type="NCBI Taxonomy" id="663609"/>
    <lineage>
        <taxon>Bacteria</taxon>
        <taxon>Bacillati</taxon>
        <taxon>Actinomycetota</taxon>
        <taxon>Actinomycetes</taxon>
        <taxon>Pseudonocardiales</taxon>
        <taxon>Pseudonocardiaceae</taxon>
        <taxon>Actinomycetospora</taxon>
    </lineage>
</organism>
<keyword evidence="1" id="KW-1133">Transmembrane helix</keyword>
<keyword evidence="3" id="KW-1185">Reference proteome</keyword>
<sequence length="129" mass="13007">MGGRGGRNWTRGRGQVGRGQVGRGLAALLLTLGVVVLGAPPALAADPVPGPAPYGGQLDVPDAEGVFDGEHALEVAMLALGSVNGIAFAGVVIASRFRGSTASAIRRALMARTARGVPSGLRRRGTGNR</sequence>